<dbReference type="AlphaFoldDB" id="A0A941EGD8"/>
<evidence type="ECO:0000259" key="1">
    <source>
        <dbReference type="Pfam" id="PF06114"/>
    </source>
</evidence>
<feature type="domain" description="IrrE N-terminal-like" evidence="1">
    <location>
        <begin position="32"/>
        <end position="164"/>
    </location>
</feature>
<dbReference type="EMBL" id="JAGSOH010000105">
    <property type="protein sequence ID" value="MBR7829908.1"/>
    <property type="molecule type" value="Genomic_DNA"/>
</dbReference>
<dbReference type="Pfam" id="PF06114">
    <property type="entry name" value="Peptidase_M78"/>
    <property type="match status" value="1"/>
</dbReference>
<protein>
    <submittedName>
        <fullName evidence="2">ImmA/IrrE family metallo-endopeptidase</fullName>
    </submittedName>
</protein>
<comment type="caution">
    <text evidence="2">The sequence shown here is derived from an EMBL/GenBank/DDBJ whole genome shotgun (WGS) entry which is preliminary data.</text>
</comment>
<dbReference type="PANTHER" id="PTHR43236:SF2">
    <property type="entry name" value="BLL0069 PROTEIN"/>
    <property type="match status" value="1"/>
</dbReference>
<proteinExistence type="predicted"/>
<dbReference type="InterPro" id="IPR052345">
    <property type="entry name" value="Rad_response_metalloprotease"/>
</dbReference>
<gene>
    <name evidence="2" type="ORF">KDK95_26625</name>
</gene>
<accession>A0A941EGD8</accession>
<evidence type="ECO:0000313" key="3">
    <source>
        <dbReference type="Proteomes" id="UP000676325"/>
    </source>
</evidence>
<organism evidence="2 3">
    <name type="scientific">Actinospica acidithermotolerans</name>
    <dbReference type="NCBI Taxonomy" id="2828514"/>
    <lineage>
        <taxon>Bacteria</taxon>
        <taxon>Bacillati</taxon>
        <taxon>Actinomycetota</taxon>
        <taxon>Actinomycetes</taxon>
        <taxon>Catenulisporales</taxon>
        <taxon>Actinospicaceae</taxon>
        <taxon>Actinospica</taxon>
    </lineage>
</organism>
<dbReference type="PANTHER" id="PTHR43236">
    <property type="entry name" value="ANTITOXIN HIGA1"/>
    <property type="match status" value="1"/>
</dbReference>
<reference evidence="2" key="1">
    <citation type="submission" date="2021-04" db="EMBL/GenBank/DDBJ databases">
        <title>Genome based classification of Actinospica acidithermotolerans sp. nov., an actinobacterium isolated from an Indonesian hot spring.</title>
        <authorList>
            <person name="Kusuma A.B."/>
            <person name="Putra K.E."/>
            <person name="Nafisah S."/>
            <person name="Loh J."/>
            <person name="Nouioui I."/>
            <person name="Goodfellow M."/>
        </authorList>
    </citation>
    <scope>NUCLEOTIDE SEQUENCE</scope>
    <source>
        <strain evidence="2">MGRD01-02</strain>
    </source>
</reference>
<dbReference type="InterPro" id="IPR010359">
    <property type="entry name" value="IrrE_HExxH"/>
</dbReference>
<name>A0A941EGD8_9ACTN</name>
<dbReference type="Proteomes" id="UP000676325">
    <property type="component" value="Unassembled WGS sequence"/>
</dbReference>
<sequence>MKQVARADLLARQLLEEVGWTSLPVDPEQIADQLGIIVANAPMTDDVSGMLVREPDRIVIGVNQTHHINRKRFTIAHEIGHLKLHKGRSVIMDSDVRMNFRDRVASLATDREEIEANRFAAALLMPEHVVRPWVAEQSFRNAAQMVEQFADTFRVSPSAANFRLVNLGIIPTPVEI</sequence>
<dbReference type="RefSeq" id="WP_212521041.1">
    <property type="nucleotide sequence ID" value="NZ_JAGSOH010000105.1"/>
</dbReference>
<dbReference type="Gene3D" id="1.10.10.2910">
    <property type="match status" value="1"/>
</dbReference>
<keyword evidence="3" id="KW-1185">Reference proteome</keyword>
<evidence type="ECO:0000313" key="2">
    <source>
        <dbReference type="EMBL" id="MBR7829908.1"/>
    </source>
</evidence>